<organism evidence="3">
    <name type="scientific">Caenorhabditis brenneri</name>
    <name type="common">Nematode worm</name>
    <dbReference type="NCBI Taxonomy" id="135651"/>
    <lineage>
        <taxon>Eukaryota</taxon>
        <taxon>Metazoa</taxon>
        <taxon>Ecdysozoa</taxon>
        <taxon>Nematoda</taxon>
        <taxon>Chromadorea</taxon>
        <taxon>Rhabditida</taxon>
        <taxon>Rhabditina</taxon>
        <taxon>Rhabditomorpha</taxon>
        <taxon>Rhabditoidea</taxon>
        <taxon>Rhabditidae</taxon>
        <taxon>Peloderinae</taxon>
        <taxon>Caenorhabditis</taxon>
    </lineage>
</organism>
<accession>G0NB23</accession>
<gene>
    <name evidence="2" type="ORF">CAEBREN_08319</name>
</gene>
<feature type="region of interest" description="Disordered" evidence="1">
    <location>
        <begin position="215"/>
        <end position="234"/>
    </location>
</feature>
<evidence type="ECO:0000313" key="2">
    <source>
        <dbReference type="EMBL" id="EGT56779.1"/>
    </source>
</evidence>
<evidence type="ECO:0000256" key="1">
    <source>
        <dbReference type="SAM" id="MobiDB-lite"/>
    </source>
</evidence>
<keyword evidence="3" id="KW-1185">Reference proteome</keyword>
<dbReference type="GO" id="GO:0000245">
    <property type="term" value="P:spliceosomal complex assembly"/>
    <property type="evidence" value="ECO:0007669"/>
    <property type="project" value="TreeGrafter"/>
</dbReference>
<reference evidence="3" key="1">
    <citation type="submission" date="2011-07" db="EMBL/GenBank/DDBJ databases">
        <authorList>
            <consortium name="Caenorhabditis brenneri Sequencing and Analysis Consortium"/>
            <person name="Wilson R.K."/>
        </authorList>
    </citation>
    <scope>NUCLEOTIDE SEQUENCE [LARGE SCALE GENOMIC DNA]</scope>
    <source>
        <strain evidence="3">PB2801</strain>
    </source>
</reference>
<proteinExistence type="predicted"/>
<sequence length="496" mass="55954">MTTVEEELLLSEPVANDYDSLAGIDVDLLLGAGDISRKPTSTDDATAALLLDSVEHAPEQDPEQVPGLKKNNETGEDVESEKEELDYDEEEDDDDGKRERTSRYTSERKGASRQNSEDGEKKENGDRKAKRPGIPSLFDKTILNNPMKSGDQPIGVILRIEGEAERIFYPPPSFMMQLQQQNQPIVPRLPNGIPLIGMPSNHGRAGFGVGYQHNQQQQPHGRLAGGGGVGVMPGQWDNEVERFLSSTNSRGVTKKRRSASYSSASSYSSDSRSRSRSSSRSDRRKRDEKRRRRDDRRYERRDDRRGADFRRGEDKRRNHDDKRSRERDSYSERRRKEQSKKSAIESAKALGLSNDYMERMNEQKRQREEYKKAKEEQRYGPSSADTKNRKEASVPSTSAHKDSASSIKDKGTKAYLAVNVCGVQQLPTAVKKIEALANELGPIKVCWRSADDVVSIIFNAHDKAKDFMIKYNGKVLSGLRITVSLEKKFLNLAELN</sequence>
<dbReference type="eggNOG" id="ENOG502S543">
    <property type="taxonomic scope" value="Eukaryota"/>
</dbReference>
<feature type="compositionally biased region" description="Basic and acidic residues" evidence="1">
    <location>
        <begin position="356"/>
        <end position="378"/>
    </location>
</feature>
<evidence type="ECO:0000313" key="3">
    <source>
        <dbReference type="Proteomes" id="UP000008068"/>
    </source>
</evidence>
<feature type="compositionally biased region" description="Basic and acidic residues" evidence="1">
    <location>
        <begin position="295"/>
        <end position="343"/>
    </location>
</feature>
<feature type="compositionally biased region" description="Basic and acidic residues" evidence="1">
    <location>
        <begin position="95"/>
        <end position="127"/>
    </location>
</feature>
<dbReference type="OMA" id="FNAHDKA"/>
<dbReference type="EMBL" id="GL379856">
    <property type="protein sequence ID" value="EGT56779.1"/>
    <property type="molecule type" value="Genomic_DNA"/>
</dbReference>
<dbReference type="OrthoDB" id="5865792at2759"/>
<feature type="region of interest" description="Disordered" evidence="1">
    <location>
        <begin position="247"/>
        <end position="408"/>
    </location>
</feature>
<dbReference type="InParanoid" id="G0NB23"/>
<dbReference type="PANTHER" id="PTHR47048">
    <property type="entry name" value="PROTEIN SCAF11"/>
    <property type="match status" value="1"/>
</dbReference>
<feature type="region of interest" description="Disordered" evidence="1">
    <location>
        <begin position="46"/>
        <end position="146"/>
    </location>
</feature>
<dbReference type="PANTHER" id="PTHR47048:SF1">
    <property type="entry name" value="PROTEIN SCAF11"/>
    <property type="match status" value="1"/>
</dbReference>
<dbReference type="AlphaFoldDB" id="G0NB23"/>
<dbReference type="HOGENOM" id="CLU_028302_0_0_1"/>
<feature type="compositionally biased region" description="Basic and acidic residues" evidence="1">
    <location>
        <begin position="399"/>
        <end position="408"/>
    </location>
</feature>
<name>G0NB23_CAEBE</name>
<dbReference type="FunCoup" id="G0NB23">
    <property type="interactions" value="1952"/>
</dbReference>
<feature type="compositionally biased region" description="Low complexity" evidence="1">
    <location>
        <begin position="259"/>
        <end position="270"/>
    </location>
</feature>
<dbReference type="Proteomes" id="UP000008068">
    <property type="component" value="Unassembled WGS sequence"/>
</dbReference>
<feature type="compositionally biased region" description="Acidic residues" evidence="1">
    <location>
        <begin position="74"/>
        <end position="94"/>
    </location>
</feature>
<dbReference type="GO" id="GO:0003723">
    <property type="term" value="F:RNA binding"/>
    <property type="evidence" value="ECO:0007669"/>
    <property type="project" value="TreeGrafter"/>
</dbReference>
<protein>
    <submittedName>
        <fullName evidence="2">Uncharacterized protein</fullName>
    </submittedName>
</protein>